<accession>A0A3N4IBB8</accession>
<dbReference type="SUPFAM" id="SSF55729">
    <property type="entry name" value="Acyl-CoA N-acyltransferases (Nat)"/>
    <property type="match status" value="1"/>
</dbReference>
<organism evidence="2 3">
    <name type="scientific">Ascobolus immersus RN42</name>
    <dbReference type="NCBI Taxonomy" id="1160509"/>
    <lineage>
        <taxon>Eukaryota</taxon>
        <taxon>Fungi</taxon>
        <taxon>Dikarya</taxon>
        <taxon>Ascomycota</taxon>
        <taxon>Pezizomycotina</taxon>
        <taxon>Pezizomycetes</taxon>
        <taxon>Pezizales</taxon>
        <taxon>Ascobolaceae</taxon>
        <taxon>Ascobolus</taxon>
    </lineage>
</organism>
<keyword evidence="3" id="KW-1185">Reference proteome</keyword>
<dbReference type="AlphaFoldDB" id="A0A3N4IBB8"/>
<feature type="domain" description="N-acetyltransferase" evidence="1">
    <location>
        <begin position="3"/>
        <end position="182"/>
    </location>
</feature>
<reference evidence="2 3" key="1">
    <citation type="journal article" date="2018" name="Nat. Ecol. Evol.">
        <title>Pezizomycetes genomes reveal the molecular basis of ectomycorrhizal truffle lifestyle.</title>
        <authorList>
            <person name="Murat C."/>
            <person name="Payen T."/>
            <person name="Noel B."/>
            <person name="Kuo A."/>
            <person name="Morin E."/>
            <person name="Chen J."/>
            <person name="Kohler A."/>
            <person name="Krizsan K."/>
            <person name="Balestrini R."/>
            <person name="Da Silva C."/>
            <person name="Montanini B."/>
            <person name="Hainaut M."/>
            <person name="Levati E."/>
            <person name="Barry K.W."/>
            <person name="Belfiori B."/>
            <person name="Cichocki N."/>
            <person name="Clum A."/>
            <person name="Dockter R.B."/>
            <person name="Fauchery L."/>
            <person name="Guy J."/>
            <person name="Iotti M."/>
            <person name="Le Tacon F."/>
            <person name="Lindquist E.A."/>
            <person name="Lipzen A."/>
            <person name="Malagnac F."/>
            <person name="Mello A."/>
            <person name="Molinier V."/>
            <person name="Miyauchi S."/>
            <person name="Poulain J."/>
            <person name="Riccioni C."/>
            <person name="Rubini A."/>
            <person name="Sitrit Y."/>
            <person name="Splivallo R."/>
            <person name="Traeger S."/>
            <person name="Wang M."/>
            <person name="Zifcakova L."/>
            <person name="Wipf D."/>
            <person name="Zambonelli A."/>
            <person name="Paolocci F."/>
            <person name="Nowrousian M."/>
            <person name="Ottonello S."/>
            <person name="Baldrian P."/>
            <person name="Spatafora J.W."/>
            <person name="Henrissat B."/>
            <person name="Nagy L.G."/>
            <person name="Aury J.M."/>
            <person name="Wincker P."/>
            <person name="Grigoriev I.V."/>
            <person name="Bonfante P."/>
            <person name="Martin F.M."/>
        </authorList>
    </citation>
    <scope>NUCLEOTIDE SEQUENCE [LARGE SCALE GENOMIC DNA]</scope>
    <source>
        <strain evidence="2 3">RN42</strain>
    </source>
</reference>
<protein>
    <submittedName>
        <fullName evidence="2">Acyl-CoA N-acyltransferase</fullName>
    </submittedName>
</protein>
<gene>
    <name evidence="2" type="ORF">BJ508DRAFT_324674</name>
</gene>
<keyword evidence="2" id="KW-0808">Transferase</keyword>
<sequence length="185" mass="21068">MKLTFETIQGTFTSPPGLFDDAMSVRLPVFVDEQKVPAENERDAEDETAPHWVIYDVAAVPRKPVGTIRVVVPAQPTPKSPEEKVERKRYIKLGRLAILKDYRRIGLGSRLVEEAVEWMKVRENRDSVVPVVDGEGWDGRILVHAQVAAQKAWERYGFVVDESMGVWDEEGIDHVGMWRTVQLEE</sequence>
<name>A0A3N4IBB8_ASCIM</name>
<evidence type="ECO:0000313" key="2">
    <source>
        <dbReference type="EMBL" id="RPA83379.1"/>
    </source>
</evidence>
<dbReference type="Gene3D" id="3.40.630.30">
    <property type="match status" value="1"/>
</dbReference>
<keyword evidence="2" id="KW-0012">Acyltransferase</keyword>
<dbReference type="PROSITE" id="PS51186">
    <property type="entry name" value="GNAT"/>
    <property type="match status" value="1"/>
</dbReference>
<dbReference type="EMBL" id="ML119665">
    <property type="protein sequence ID" value="RPA83379.1"/>
    <property type="molecule type" value="Genomic_DNA"/>
</dbReference>
<dbReference type="OrthoDB" id="329272at2759"/>
<evidence type="ECO:0000259" key="1">
    <source>
        <dbReference type="PROSITE" id="PS51186"/>
    </source>
</evidence>
<dbReference type="Pfam" id="PF00583">
    <property type="entry name" value="Acetyltransf_1"/>
    <property type="match status" value="1"/>
</dbReference>
<dbReference type="Proteomes" id="UP000275078">
    <property type="component" value="Unassembled WGS sequence"/>
</dbReference>
<evidence type="ECO:0000313" key="3">
    <source>
        <dbReference type="Proteomes" id="UP000275078"/>
    </source>
</evidence>
<dbReference type="CDD" id="cd04301">
    <property type="entry name" value="NAT_SF"/>
    <property type="match status" value="1"/>
</dbReference>
<proteinExistence type="predicted"/>
<dbReference type="InterPro" id="IPR000182">
    <property type="entry name" value="GNAT_dom"/>
</dbReference>
<dbReference type="GO" id="GO:0016747">
    <property type="term" value="F:acyltransferase activity, transferring groups other than amino-acyl groups"/>
    <property type="evidence" value="ECO:0007669"/>
    <property type="project" value="InterPro"/>
</dbReference>
<dbReference type="UniPathway" id="UPA00113">
    <property type="reaction ID" value="UER00529"/>
</dbReference>
<dbReference type="STRING" id="1160509.A0A3N4IBB8"/>
<dbReference type="GO" id="GO:0006048">
    <property type="term" value="P:UDP-N-acetylglucosamine biosynthetic process"/>
    <property type="evidence" value="ECO:0007669"/>
    <property type="project" value="UniProtKB-UniPathway"/>
</dbReference>
<dbReference type="InterPro" id="IPR016181">
    <property type="entry name" value="Acyl_CoA_acyltransferase"/>
</dbReference>